<dbReference type="InterPro" id="IPR000276">
    <property type="entry name" value="GPCR_Rhodpsn"/>
</dbReference>
<feature type="transmembrane region" description="Helical" evidence="11">
    <location>
        <begin position="189"/>
        <end position="210"/>
    </location>
</feature>
<feature type="transmembrane region" description="Helical" evidence="11">
    <location>
        <begin position="274"/>
        <end position="294"/>
    </location>
</feature>
<protein>
    <recommendedName>
        <fullName evidence="12">G-protein coupled receptors family 1 profile domain-containing protein</fullName>
    </recommendedName>
</protein>
<dbReference type="PANTHER" id="PTHR24233">
    <property type="entry name" value="P2Y PURINOCEPTOR-RELATED G-PROTEIN COUPLED RECEPTOR"/>
    <property type="match status" value="1"/>
</dbReference>
<comment type="similarity">
    <text evidence="10">Belongs to the G-protein coupled receptor 1 family.</text>
</comment>
<dbReference type="InterPro" id="IPR008109">
    <property type="entry name" value="P2Y13_rcpt"/>
</dbReference>
<name>A0AAY5EZR7_ELEEL</name>
<keyword evidence="4 11" id="KW-1133">Transmembrane helix</keyword>
<gene>
    <name evidence="13" type="primary">P2RY13</name>
</gene>
<dbReference type="PROSITE" id="PS50262">
    <property type="entry name" value="G_PROTEIN_RECEP_F1_2"/>
    <property type="match status" value="1"/>
</dbReference>
<proteinExistence type="inferred from homology"/>
<evidence type="ECO:0000256" key="4">
    <source>
        <dbReference type="ARBA" id="ARBA00022989"/>
    </source>
</evidence>
<evidence type="ECO:0000256" key="8">
    <source>
        <dbReference type="ARBA" id="ARBA00023170"/>
    </source>
</evidence>
<dbReference type="Gene3D" id="1.20.1070.10">
    <property type="entry name" value="Rhodopsin 7-helix transmembrane proteins"/>
    <property type="match status" value="1"/>
</dbReference>
<dbReference type="PROSITE" id="PS00237">
    <property type="entry name" value="G_PROTEIN_RECEP_F1_1"/>
    <property type="match status" value="1"/>
</dbReference>
<keyword evidence="7" id="KW-1015">Disulfide bond</keyword>
<evidence type="ECO:0000256" key="9">
    <source>
        <dbReference type="ARBA" id="ARBA00023224"/>
    </source>
</evidence>
<feature type="transmembrane region" description="Helical" evidence="11">
    <location>
        <begin position="231"/>
        <end position="254"/>
    </location>
</feature>
<keyword evidence="3 10" id="KW-0812">Transmembrane</keyword>
<keyword evidence="2" id="KW-1003">Cell membrane</keyword>
<evidence type="ECO:0000256" key="1">
    <source>
        <dbReference type="ARBA" id="ARBA00004651"/>
    </source>
</evidence>
<dbReference type="PANTHER" id="PTHR24233:SF10">
    <property type="entry name" value="P2Y PURINOCEPTOR 13"/>
    <property type="match status" value="1"/>
</dbReference>
<dbReference type="AlphaFoldDB" id="A0AAY5EZR7"/>
<dbReference type="GO" id="GO:0005886">
    <property type="term" value="C:plasma membrane"/>
    <property type="evidence" value="ECO:0007669"/>
    <property type="project" value="UniProtKB-SubCell"/>
</dbReference>
<keyword evidence="8 10" id="KW-0675">Receptor</keyword>
<feature type="transmembrane region" description="Helical" evidence="11">
    <location>
        <begin position="132"/>
        <end position="154"/>
    </location>
</feature>
<dbReference type="Ensembl" id="ENSEEET00000053884.1">
    <property type="protein sequence ID" value="ENSEEEP00000062273.1"/>
    <property type="gene ID" value="ENSEEEG00000028919.1"/>
</dbReference>
<dbReference type="PRINTS" id="PR00237">
    <property type="entry name" value="GPCRRHODOPSN"/>
</dbReference>
<evidence type="ECO:0000313" key="14">
    <source>
        <dbReference type="Proteomes" id="UP000314983"/>
    </source>
</evidence>
<feature type="transmembrane region" description="Helical" evidence="11">
    <location>
        <begin position="53"/>
        <end position="71"/>
    </location>
</feature>
<feature type="transmembrane region" description="Helical" evidence="11">
    <location>
        <begin position="15"/>
        <end position="41"/>
    </location>
</feature>
<reference evidence="13" key="2">
    <citation type="submission" date="2025-08" db="UniProtKB">
        <authorList>
            <consortium name="Ensembl"/>
        </authorList>
    </citation>
    <scope>IDENTIFICATION</scope>
</reference>
<evidence type="ECO:0000256" key="5">
    <source>
        <dbReference type="ARBA" id="ARBA00023040"/>
    </source>
</evidence>
<evidence type="ECO:0000256" key="2">
    <source>
        <dbReference type="ARBA" id="ARBA00022475"/>
    </source>
</evidence>
<comment type="subcellular location">
    <subcellularLocation>
        <location evidence="1">Cell membrane</location>
        <topology evidence="1">Multi-pass membrane protein</topology>
    </subcellularLocation>
</comment>
<dbReference type="SUPFAM" id="SSF81321">
    <property type="entry name" value="Family A G protein-coupled receptor-like"/>
    <property type="match status" value="1"/>
</dbReference>
<keyword evidence="9 10" id="KW-0807">Transducer</keyword>
<feature type="domain" description="G-protein coupled receptors family 1 profile" evidence="12">
    <location>
        <begin position="34"/>
        <end position="290"/>
    </location>
</feature>
<accession>A0AAY5EZR7</accession>
<evidence type="ECO:0000313" key="13">
    <source>
        <dbReference type="Ensembl" id="ENSEEEP00000062273.1"/>
    </source>
</evidence>
<evidence type="ECO:0000256" key="7">
    <source>
        <dbReference type="ARBA" id="ARBA00023157"/>
    </source>
</evidence>
<dbReference type="Proteomes" id="UP000314983">
    <property type="component" value="Chromosome 7"/>
</dbReference>
<dbReference type="Pfam" id="PF00001">
    <property type="entry name" value="7tm_1"/>
    <property type="match status" value="1"/>
</dbReference>
<dbReference type="InterPro" id="IPR017452">
    <property type="entry name" value="GPCR_Rhodpsn_7TM"/>
</dbReference>
<keyword evidence="14" id="KW-1185">Reference proteome</keyword>
<evidence type="ECO:0000259" key="12">
    <source>
        <dbReference type="PROSITE" id="PS50262"/>
    </source>
</evidence>
<evidence type="ECO:0000256" key="10">
    <source>
        <dbReference type="RuleBase" id="RU000688"/>
    </source>
</evidence>
<reference evidence="13 14" key="1">
    <citation type="submission" date="2020-05" db="EMBL/GenBank/DDBJ databases">
        <title>Electrophorus electricus (electric eel) genome, fEleEle1, primary haplotype.</title>
        <authorList>
            <person name="Myers G."/>
            <person name="Meyer A."/>
            <person name="Fedrigo O."/>
            <person name="Formenti G."/>
            <person name="Rhie A."/>
            <person name="Tracey A."/>
            <person name="Sims Y."/>
            <person name="Jarvis E.D."/>
        </authorList>
    </citation>
    <scope>NUCLEOTIDE SEQUENCE [LARGE SCALE GENOMIC DNA]</scope>
</reference>
<sequence length="332" mass="37669">QTQVTWLSLESGLSFGATVISSFYFILFIPALLLNMVVAYICLRVKSKSTFMVYLKHLLAADLLMTLTFPVRGAGELPGAAETLRAFSCRFFSVIFYLAMNTSIILMGLISLDRFFKVVRPRGRLLCQGLPLSKALAASIWVLLIGCNTVPIIVTTDQDPRNKSGEFCMAMKSEHGRAWHEGVIKFSEAVFWAVCILIFSSYICIAKKVLESYQKSRSSNGQGNRKAKARVFLILLVFLICYVPYYCVLIPYTRLQVLRNDTCTRATMKIAKDVTLWISSTNVCLDPLIYFFLCKSFRKKNTFKEMRLVPCCCLLLSSRYRLILLTHHSGHY</sequence>
<organism evidence="13 14">
    <name type="scientific">Electrophorus electricus</name>
    <name type="common">Electric eel</name>
    <name type="synonym">Gymnotus electricus</name>
    <dbReference type="NCBI Taxonomy" id="8005"/>
    <lineage>
        <taxon>Eukaryota</taxon>
        <taxon>Metazoa</taxon>
        <taxon>Chordata</taxon>
        <taxon>Craniata</taxon>
        <taxon>Vertebrata</taxon>
        <taxon>Euteleostomi</taxon>
        <taxon>Actinopterygii</taxon>
        <taxon>Neopterygii</taxon>
        <taxon>Teleostei</taxon>
        <taxon>Ostariophysi</taxon>
        <taxon>Gymnotiformes</taxon>
        <taxon>Gymnotoidei</taxon>
        <taxon>Gymnotidae</taxon>
        <taxon>Electrophorus</taxon>
    </lineage>
</organism>
<dbReference type="GO" id="GO:0045028">
    <property type="term" value="F:G protein-coupled purinergic nucleotide receptor activity"/>
    <property type="evidence" value="ECO:0007669"/>
    <property type="project" value="InterPro"/>
</dbReference>
<keyword evidence="6 11" id="KW-0472">Membrane</keyword>
<dbReference type="PRINTS" id="PR01735">
    <property type="entry name" value="P2Y13PRNCPTR"/>
</dbReference>
<dbReference type="GeneTree" id="ENSGT01110000267167"/>
<reference evidence="13" key="3">
    <citation type="submission" date="2025-09" db="UniProtKB">
        <authorList>
            <consortium name="Ensembl"/>
        </authorList>
    </citation>
    <scope>IDENTIFICATION</scope>
</reference>
<evidence type="ECO:0000256" key="6">
    <source>
        <dbReference type="ARBA" id="ARBA00023136"/>
    </source>
</evidence>
<keyword evidence="5 10" id="KW-0297">G-protein coupled receptor</keyword>
<feature type="transmembrane region" description="Helical" evidence="11">
    <location>
        <begin position="91"/>
        <end position="112"/>
    </location>
</feature>
<evidence type="ECO:0000256" key="11">
    <source>
        <dbReference type="SAM" id="Phobius"/>
    </source>
</evidence>
<evidence type="ECO:0000256" key="3">
    <source>
        <dbReference type="ARBA" id="ARBA00022692"/>
    </source>
</evidence>